<dbReference type="OrthoDB" id="7625707at2"/>
<keyword evidence="2" id="KW-1185">Reference proteome</keyword>
<dbReference type="EMBL" id="CP006650">
    <property type="protein sequence ID" value="AGT08072.1"/>
    <property type="molecule type" value="Genomic_DNA"/>
</dbReference>
<dbReference type="Proteomes" id="UP000015480">
    <property type="component" value="Chromosome"/>
</dbReference>
<name>S5XSI9_PARAH</name>
<organism evidence="1 2">
    <name type="scientific">Paracoccus aminophilus JCM 7686</name>
    <dbReference type="NCBI Taxonomy" id="1367847"/>
    <lineage>
        <taxon>Bacteria</taxon>
        <taxon>Pseudomonadati</taxon>
        <taxon>Pseudomonadota</taxon>
        <taxon>Alphaproteobacteria</taxon>
        <taxon>Rhodobacterales</taxon>
        <taxon>Paracoccaceae</taxon>
        <taxon>Paracoccus</taxon>
    </lineage>
</organism>
<dbReference type="Pfam" id="PF09898">
    <property type="entry name" value="DUF2125"/>
    <property type="match status" value="1"/>
</dbReference>
<dbReference type="HOGENOM" id="CLU_794201_0_0_5"/>
<dbReference type="RefSeq" id="WP_020949710.1">
    <property type="nucleotide sequence ID" value="NC_022041.1"/>
</dbReference>
<evidence type="ECO:0008006" key="3">
    <source>
        <dbReference type="Google" id="ProtNLM"/>
    </source>
</evidence>
<dbReference type="PATRIC" id="fig|1367847.3.peg.926"/>
<dbReference type="STRING" id="1367847.JCM7686_0963"/>
<dbReference type="KEGG" id="pami:JCM7686_0963"/>
<dbReference type="eggNOG" id="COG4093">
    <property type="taxonomic scope" value="Bacteria"/>
</dbReference>
<accession>S5XSI9</accession>
<gene>
    <name evidence="1" type="ORF">JCM7686_0963</name>
</gene>
<protein>
    <recommendedName>
        <fullName evidence="3">DUF2125 domain-containing protein</fullName>
    </recommendedName>
</protein>
<dbReference type="InterPro" id="IPR018666">
    <property type="entry name" value="DUF2125"/>
</dbReference>
<proteinExistence type="predicted"/>
<sequence>MFRFLIVLIVFLVALGGGWYAAEGYLAREARAALAGNPAISVTEIAELRDPRRIGLRLTEPTFEAGAAQVSAPAVELFARFSAPTTLEADLPPTLAIRPEGAAETLALGLSDARARARVSPLHELQVTRADLSSGAMTLDQAPLASALSAVLQLTALSHDSPKAARAAYDLDLGLAELDLRTLPQLATAVLPEGRLTLSSKGRLWLSSAISVTGGDAPPALVGLRIDDTQLTLGALKVKALGRIQRDANGLSEGELMLYTADLDPLLAFAVSTGAISSKSVPLIKTVLTSLSKATPDPVLAANGAEPAAPAYPAATAGEIRLPLIFTGGKMMLGPLGLGPAPRFPG</sequence>
<reference evidence="1 2" key="1">
    <citation type="journal article" date="2014" name="BMC Genomics">
        <title>Architecture and functions of a multipartite genome of the methylotrophic bacterium Paracoccus aminophilus JCM 7686, containing primary and secondary chromids.</title>
        <authorList>
            <person name="Dziewit L."/>
            <person name="Czarnecki J."/>
            <person name="Wibberg D."/>
            <person name="Radlinska M."/>
            <person name="Mrozek P."/>
            <person name="Szymczak M."/>
            <person name="Schluter A."/>
            <person name="Puhler A."/>
            <person name="Bartosik D."/>
        </authorList>
    </citation>
    <scope>NUCLEOTIDE SEQUENCE [LARGE SCALE GENOMIC DNA]</scope>
    <source>
        <strain evidence="1">JCM 7686</strain>
    </source>
</reference>
<dbReference type="AlphaFoldDB" id="S5XSI9"/>
<evidence type="ECO:0000313" key="2">
    <source>
        <dbReference type="Proteomes" id="UP000015480"/>
    </source>
</evidence>
<evidence type="ECO:0000313" key="1">
    <source>
        <dbReference type="EMBL" id="AGT08072.1"/>
    </source>
</evidence>